<evidence type="ECO:0000256" key="15">
    <source>
        <dbReference type="PIRSR" id="PIRSR001365-2"/>
    </source>
</evidence>
<dbReference type="CDD" id="cd00950">
    <property type="entry name" value="DHDPS"/>
    <property type="match status" value="1"/>
</dbReference>
<keyword evidence="10 12" id="KW-0704">Schiff base</keyword>
<evidence type="ECO:0000256" key="7">
    <source>
        <dbReference type="ARBA" id="ARBA00022915"/>
    </source>
</evidence>
<accession>A0A7C5R0M7</accession>
<dbReference type="PIRSF" id="PIRSF001365">
    <property type="entry name" value="DHDPS"/>
    <property type="match status" value="1"/>
</dbReference>
<dbReference type="InterPro" id="IPR020625">
    <property type="entry name" value="Schiff_base-form_aldolases_AS"/>
</dbReference>
<keyword evidence="5 12" id="KW-0963">Cytoplasm</keyword>
<dbReference type="SUPFAM" id="SSF51569">
    <property type="entry name" value="Aldolase"/>
    <property type="match status" value="1"/>
</dbReference>
<dbReference type="PANTHER" id="PTHR12128:SF66">
    <property type="entry name" value="4-HYDROXY-2-OXOGLUTARATE ALDOLASE, MITOCHONDRIAL"/>
    <property type="match status" value="1"/>
</dbReference>
<comment type="pathway">
    <text evidence="2 12">Amino-acid biosynthesis; L-lysine biosynthesis via DAP pathway; (S)-tetrahydrodipicolinate from L-aspartate: step 3/4.</text>
</comment>
<reference evidence="16" key="1">
    <citation type="journal article" date="2020" name="mSystems">
        <title>Genome- and Community-Level Interaction Insights into Carbon Utilization and Element Cycling Functions of Hydrothermarchaeota in Hydrothermal Sediment.</title>
        <authorList>
            <person name="Zhou Z."/>
            <person name="Liu Y."/>
            <person name="Xu W."/>
            <person name="Pan J."/>
            <person name="Luo Z.H."/>
            <person name="Li M."/>
        </authorList>
    </citation>
    <scope>NUCLEOTIDE SEQUENCE [LARGE SCALE GENOMIC DNA]</scope>
    <source>
        <strain evidence="16">HyVt-485</strain>
    </source>
</reference>
<comment type="subcellular location">
    <subcellularLocation>
        <location evidence="12">Cytoplasm</location>
    </subcellularLocation>
</comment>
<evidence type="ECO:0000256" key="10">
    <source>
        <dbReference type="ARBA" id="ARBA00023270"/>
    </source>
</evidence>
<dbReference type="HAMAP" id="MF_00418">
    <property type="entry name" value="DapA"/>
    <property type="match status" value="1"/>
</dbReference>
<feature type="binding site" evidence="12 15">
    <location>
        <position position="202"/>
    </location>
    <ligand>
        <name>pyruvate</name>
        <dbReference type="ChEBI" id="CHEBI:15361"/>
    </ligand>
</feature>
<name>A0A7C5R0M7_9PROT</name>
<dbReference type="Proteomes" id="UP000885830">
    <property type="component" value="Unassembled WGS sequence"/>
</dbReference>
<evidence type="ECO:0000256" key="4">
    <source>
        <dbReference type="ARBA" id="ARBA00012086"/>
    </source>
</evidence>
<evidence type="ECO:0000256" key="5">
    <source>
        <dbReference type="ARBA" id="ARBA00022490"/>
    </source>
</evidence>
<dbReference type="PRINTS" id="PR00146">
    <property type="entry name" value="DHPICSNTHASE"/>
</dbReference>
<dbReference type="Gene3D" id="3.20.20.70">
    <property type="entry name" value="Aldolase class I"/>
    <property type="match status" value="1"/>
</dbReference>
<dbReference type="GO" id="GO:0009089">
    <property type="term" value="P:lysine biosynthetic process via diaminopimelate"/>
    <property type="evidence" value="ECO:0007669"/>
    <property type="project" value="UniProtKB-UniRule"/>
</dbReference>
<evidence type="ECO:0000256" key="2">
    <source>
        <dbReference type="ARBA" id="ARBA00005120"/>
    </source>
</evidence>
<comment type="subunit">
    <text evidence="12">Homotetramer; dimer of dimers.</text>
</comment>
<dbReference type="PROSITE" id="PS00666">
    <property type="entry name" value="DHDPS_2"/>
    <property type="match status" value="1"/>
</dbReference>
<comment type="function">
    <text evidence="1 12">Catalyzes the condensation of (S)-aspartate-beta-semialdehyde [(S)-ASA] and pyruvate to 4-hydroxy-tetrahydrodipicolinate (HTPA).</text>
</comment>
<dbReference type="InterPro" id="IPR013785">
    <property type="entry name" value="Aldolase_TIM"/>
</dbReference>
<dbReference type="InterPro" id="IPR005263">
    <property type="entry name" value="DapA"/>
</dbReference>
<comment type="caution">
    <text evidence="12">Was originally thought to be a dihydrodipicolinate synthase (DHDPS), catalyzing the condensation of (S)-aspartate-beta-semialdehyde [(S)-ASA] and pyruvate to dihydrodipicolinate (DHDP). However, it was shown in E.coli that the product of the enzymatic reaction is not dihydrodipicolinate but in fact (4S)-4-hydroxy-2,3,4,5-tetrahydro-(2S)-dipicolinic acid (HTPA), and that the consecutive dehydration reaction leading to DHDP is not spontaneous but catalyzed by DapB.</text>
</comment>
<evidence type="ECO:0000256" key="6">
    <source>
        <dbReference type="ARBA" id="ARBA00022605"/>
    </source>
</evidence>
<gene>
    <name evidence="12" type="primary">dapA</name>
    <name evidence="16" type="ORF">ENJ42_05355</name>
</gene>
<evidence type="ECO:0000256" key="1">
    <source>
        <dbReference type="ARBA" id="ARBA00003294"/>
    </source>
</evidence>
<keyword evidence="6 12" id="KW-0028">Amino-acid biosynthesis</keyword>
<feature type="site" description="Part of a proton relay during catalysis" evidence="12">
    <location>
        <position position="106"/>
    </location>
</feature>
<dbReference type="AlphaFoldDB" id="A0A7C5R0M7"/>
<evidence type="ECO:0000256" key="12">
    <source>
        <dbReference type="HAMAP-Rule" id="MF_00418"/>
    </source>
</evidence>
<keyword evidence="9 12" id="KW-0456">Lyase</keyword>
<evidence type="ECO:0000256" key="11">
    <source>
        <dbReference type="ARBA" id="ARBA00047836"/>
    </source>
</evidence>
<dbReference type="EC" id="4.3.3.7" evidence="4 12"/>
<dbReference type="GO" id="GO:0019877">
    <property type="term" value="P:diaminopimelate biosynthetic process"/>
    <property type="evidence" value="ECO:0007669"/>
    <property type="project" value="UniProtKB-UniRule"/>
</dbReference>
<evidence type="ECO:0000256" key="13">
    <source>
        <dbReference type="PIRNR" id="PIRNR001365"/>
    </source>
</evidence>
<evidence type="ECO:0000256" key="9">
    <source>
        <dbReference type="ARBA" id="ARBA00023239"/>
    </source>
</evidence>
<evidence type="ECO:0000256" key="14">
    <source>
        <dbReference type="PIRSR" id="PIRSR001365-1"/>
    </source>
</evidence>
<dbReference type="GO" id="GO:0005829">
    <property type="term" value="C:cytosol"/>
    <property type="evidence" value="ECO:0007669"/>
    <property type="project" value="TreeGrafter"/>
</dbReference>
<dbReference type="EMBL" id="DRMJ01000271">
    <property type="protein sequence ID" value="HHL43024.1"/>
    <property type="molecule type" value="Genomic_DNA"/>
</dbReference>
<evidence type="ECO:0000256" key="8">
    <source>
        <dbReference type="ARBA" id="ARBA00023154"/>
    </source>
</evidence>
<dbReference type="GO" id="GO:0008840">
    <property type="term" value="F:4-hydroxy-tetrahydrodipicolinate synthase activity"/>
    <property type="evidence" value="ECO:0007669"/>
    <property type="project" value="UniProtKB-UniRule"/>
</dbReference>
<dbReference type="Pfam" id="PF00701">
    <property type="entry name" value="DHDPS"/>
    <property type="match status" value="1"/>
</dbReference>
<dbReference type="InterPro" id="IPR002220">
    <property type="entry name" value="DapA-like"/>
</dbReference>
<organism evidence="16">
    <name type="scientific">Hellea balneolensis</name>
    <dbReference type="NCBI Taxonomy" id="287478"/>
    <lineage>
        <taxon>Bacteria</taxon>
        <taxon>Pseudomonadati</taxon>
        <taxon>Pseudomonadota</taxon>
        <taxon>Alphaproteobacteria</taxon>
        <taxon>Maricaulales</taxon>
        <taxon>Robiginitomaculaceae</taxon>
        <taxon>Hellea</taxon>
    </lineage>
</organism>
<dbReference type="NCBIfam" id="TIGR00674">
    <property type="entry name" value="dapA"/>
    <property type="match status" value="1"/>
</dbReference>
<comment type="caution">
    <text evidence="16">The sequence shown here is derived from an EMBL/GenBank/DDBJ whole genome shotgun (WGS) entry which is preliminary data.</text>
</comment>
<proteinExistence type="inferred from homology"/>
<dbReference type="PANTHER" id="PTHR12128">
    <property type="entry name" value="DIHYDRODIPICOLINATE SYNTHASE"/>
    <property type="match status" value="1"/>
</dbReference>
<dbReference type="PROSITE" id="PS00665">
    <property type="entry name" value="DHDPS_1"/>
    <property type="match status" value="1"/>
</dbReference>
<protein>
    <recommendedName>
        <fullName evidence="4 12">4-hydroxy-tetrahydrodipicolinate synthase</fullName>
        <shortName evidence="12">HTPA synthase</shortName>
        <ecNumber evidence="4 12">4.3.3.7</ecNumber>
    </recommendedName>
</protein>
<evidence type="ECO:0000313" key="16">
    <source>
        <dbReference type="EMBL" id="HHL43024.1"/>
    </source>
</evidence>
<dbReference type="InterPro" id="IPR020624">
    <property type="entry name" value="Schiff_base-form_aldolases_CS"/>
</dbReference>
<feature type="active site" description="Proton donor/acceptor" evidence="12 14">
    <location>
        <position position="132"/>
    </location>
</feature>
<keyword evidence="7 12" id="KW-0220">Diaminopimelate biosynthesis</keyword>
<dbReference type="SMART" id="SM01130">
    <property type="entry name" value="DHDPS"/>
    <property type="match status" value="1"/>
</dbReference>
<comment type="similarity">
    <text evidence="3 12 13">Belongs to the DapA family.</text>
</comment>
<sequence length="293" mass="31446">MFKGAMTALATPFRDSKVDEQAFQDFVEWQIAQGIHGLVAVGTTGESPTLGTQEHIRVIELCVEATARRVPVIAGIGSNNTTSAVYMSKESKRIGADGVLAVAPYYNKPSQNGMLNHFRVIADAVDIPMVIYNIPGRSIVDIDLETMAELAQHKNIVGVKDATSDITRVSEYIDHCGEDFIQLSGDDPTALAYRAHGGHGCISVASNVAPAKCAALQNACDKGDYETARALHHELDSLFKDLFVEPSPAPTKYALSLLGKMAADVRLPIISCSPEAQSRVRAAMTRAGVDFGQ</sequence>
<feature type="active site" description="Schiff-base intermediate with substrate" evidence="12 14">
    <location>
        <position position="160"/>
    </location>
</feature>
<keyword evidence="8 12" id="KW-0457">Lysine biosynthesis</keyword>
<feature type="binding site" evidence="12 15">
    <location>
        <position position="44"/>
    </location>
    <ligand>
        <name>pyruvate</name>
        <dbReference type="ChEBI" id="CHEBI:15361"/>
    </ligand>
</feature>
<feature type="site" description="Part of a proton relay during catalysis" evidence="12">
    <location>
        <position position="43"/>
    </location>
</feature>
<comment type="catalytic activity">
    <reaction evidence="11 12">
        <text>L-aspartate 4-semialdehyde + pyruvate = (2S,4S)-4-hydroxy-2,3,4,5-tetrahydrodipicolinate + H2O + H(+)</text>
        <dbReference type="Rhea" id="RHEA:34171"/>
        <dbReference type="ChEBI" id="CHEBI:15361"/>
        <dbReference type="ChEBI" id="CHEBI:15377"/>
        <dbReference type="ChEBI" id="CHEBI:15378"/>
        <dbReference type="ChEBI" id="CHEBI:67139"/>
        <dbReference type="ChEBI" id="CHEBI:537519"/>
        <dbReference type="EC" id="4.3.3.7"/>
    </reaction>
</comment>
<dbReference type="UniPathway" id="UPA00034">
    <property type="reaction ID" value="UER00017"/>
</dbReference>
<evidence type="ECO:0000256" key="3">
    <source>
        <dbReference type="ARBA" id="ARBA00007592"/>
    </source>
</evidence>